<proteinExistence type="inferred from homology"/>
<name>A0ABS9QD68_9HYPH</name>
<evidence type="ECO:0000256" key="2">
    <source>
        <dbReference type="ARBA" id="ARBA00022643"/>
    </source>
</evidence>
<evidence type="ECO:0000313" key="7">
    <source>
        <dbReference type="EMBL" id="MCG7505357.1"/>
    </source>
</evidence>
<keyword evidence="8" id="KW-1185">Reference proteome</keyword>
<evidence type="ECO:0000256" key="4">
    <source>
        <dbReference type="ARBA" id="ARBA00023033"/>
    </source>
</evidence>
<dbReference type="PANTHER" id="PTHR30011">
    <property type="entry name" value="ALKANESULFONATE MONOOXYGENASE-RELATED"/>
    <property type="match status" value="1"/>
</dbReference>
<dbReference type="EMBL" id="JAKREW010000007">
    <property type="protein sequence ID" value="MCG7505357.1"/>
    <property type="molecule type" value="Genomic_DNA"/>
</dbReference>
<dbReference type="SUPFAM" id="SSF51679">
    <property type="entry name" value="Bacterial luciferase-like"/>
    <property type="match status" value="1"/>
</dbReference>
<sequence length="444" mass="49047">MAIPKSRQMHLAAFCGQPGNHIASWRHPLAATNAILDPSFYQNVAQIAERGLFDLVFLADILALTEPRSAEQQTIWEVPFRIDPLTVLPVMAAATERVGLAATASTSYNEPFNIARRFGLLDHLSRGRIGWNIVTTASEPEARNFEATQKLSHNERYARATEFVEVTKKLWDSWSDDALIADKDSGAYADRTKIRTIDHVGTYFNVRGPLNLPRSPQGRPVLFQAGTSRAGREFAARTADAVFLAAQTREEAAAVSSAIRAIARQNGRTDDSIRFLPGVLVFIGRTTEEARRKQDELNGLLGENAGTALLTELLNIDLSGFPPDCPFPELDLSAVTGIQSRYRLLKDMADRDNLTLRQVTQRVASGAGHRIVVGDPRAVADQLEDWFVSGAVDGYTLMFPYLPGSLAEFVELVVPVLQERGLFRTVYEGHTLRDHLGLERPARA</sequence>
<dbReference type="Pfam" id="PF00296">
    <property type="entry name" value="Bac_luciferase"/>
    <property type="match status" value="1"/>
</dbReference>
<keyword evidence="3" id="KW-0560">Oxidoreductase</keyword>
<accession>A0ABS9QD68</accession>
<dbReference type="InterPro" id="IPR036661">
    <property type="entry name" value="Luciferase-like_sf"/>
</dbReference>
<keyword evidence="2" id="KW-0288">FMN</keyword>
<evidence type="ECO:0000313" key="8">
    <source>
        <dbReference type="Proteomes" id="UP001201701"/>
    </source>
</evidence>
<keyword evidence="4" id="KW-0503">Monooxygenase</keyword>
<protein>
    <submittedName>
        <fullName evidence="7">LLM class flavin-dependent oxidoreductase</fullName>
    </submittedName>
</protein>
<comment type="similarity">
    <text evidence="5">Belongs to the NtaA/SnaA/DszA monooxygenase family.</text>
</comment>
<evidence type="ECO:0000256" key="3">
    <source>
        <dbReference type="ARBA" id="ARBA00023002"/>
    </source>
</evidence>
<comment type="caution">
    <text evidence="7">The sequence shown here is derived from an EMBL/GenBank/DDBJ whole genome shotgun (WGS) entry which is preliminary data.</text>
</comment>
<evidence type="ECO:0000256" key="1">
    <source>
        <dbReference type="ARBA" id="ARBA00022630"/>
    </source>
</evidence>
<gene>
    <name evidence="7" type="ORF">L4923_10030</name>
</gene>
<feature type="domain" description="Luciferase-like" evidence="6">
    <location>
        <begin position="42"/>
        <end position="390"/>
    </location>
</feature>
<reference evidence="7 8" key="1">
    <citation type="submission" date="2022-02" db="EMBL/GenBank/DDBJ databases">
        <title>Draft genome sequence of Mezorhizobium retamae strain IRAMC:0171 isolated from Retama raetam nodules.</title>
        <authorList>
            <person name="Bengaied R."/>
            <person name="Sbissi I."/>
            <person name="Huber K."/>
            <person name="Ghodbane F."/>
            <person name="Nouioui I."/>
            <person name="Tarhouni M."/>
            <person name="Gtari M."/>
        </authorList>
    </citation>
    <scope>NUCLEOTIDE SEQUENCE [LARGE SCALE GENOMIC DNA]</scope>
    <source>
        <strain evidence="7 8">IRAMC:0171</strain>
    </source>
</reference>
<dbReference type="Gene3D" id="3.20.20.30">
    <property type="entry name" value="Luciferase-like domain"/>
    <property type="match status" value="1"/>
</dbReference>
<dbReference type="PANTHER" id="PTHR30011:SF16">
    <property type="entry name" value="C2H2 FINGER DOMAIN TRANSCRIPTION FACTOR (EUROFUNG)-RELATED"/>
    <property type="match status" value="1"/>
</dbReference>
<dbReference type="InterPro" id="IPR051260">
    <property type="entry name" value="Diverse_substr_monoxygenases"/>
</dbReference>
<dbReference type="InterPro" id="IPR011251">
    <property type="entry name" value="Luciferase-like_dom"/>
</dbReference>
<dbReference type="NCBIfam" id="TIGR03860">
    <property type="entry name" value="FMN_nitrolo"/>
    <property type="match status" value="1"/>
</dbReference>
<evidence type="ECO:0000259" key="6">
    <source>
        <dbReference type="Pfam" id="PF00296"/>
    </source>
</evidence>
<dbReference type="InterPro" id="IPR016215">
    <property type="entry name" value="NTA_MOA"/>
</dbReference>
<organism evidence="7 8">
    <name type="scientific">Mesorhizobium retamae</name>
    <dbReference type="NCBI Taxonomy" id="2912854"/>
    <lineage>
        <taxon>Bacteria</taxon>
        <taxon>Pseudomonadati</taxon>
        <taxon>Pseudomonadota</taxon>
        <taxon>Alphaproteobacteria</taxon>
        <taxon>Hyphomicrobiales</taxon>
        <taxon>Phyllobacteriaceae</taxon>
        <taxon>Mesorhizobium</taxon>
    </lineage>
</organism>
<evidence type="ECO:0000256" key="5">
    <source>
        <dbReference type="ARBA" id="ARBA00033748"/>
    </source>
</evidence>
<dbReference type="CDD" id="cd01095">
    <property type="entry name" value="Nitrilotriacetate_monoxgenase"/>
    <property type="match status" value="1"/>
</dbReference>
<dbReference type="Proteomes" id="UP001201701">
    <property type="component" value="Unassembled WGS sequence"/>
</dbReference>
<dbReference type="PIRSF" id="PIRSF000337">
    <property type="entry name" value="NTA_MOA"/>
    <property type="match status" value="1"/>
</dbReference>
<dbReference type="RefSeq" id="WP_239364319.1">
    <property type="nucleotide sequence ID" value="NZ_JAKREW010000007.1"/>
</dbReference>
<keyword evidence="1" id="KW-0285">Flavoprotein</keyword>